<feature type="transmembrane region" description="Helical" evidence="2">
    <location>
        <begin position="139"/>
        <end position="163"/>
    </location>
</feature>
<accession>A0AAD6ZMF6</accession>
<keyword evidence="2" id="KW-0812">Transmembrane</keyword>
<evidence type="ECO:0000313" key="3">
    <source>
        <dbReference type="EMBL" id="KAJ7330303.1"/>
    </source>
</evidence>
<gene>
    <name evidence="3" type="ORF">DFH08DRAFT_311966</name>
</gene>
<reference evidence="3" key="1">
    <citation type="submission" date="2023-03" db="EMBL/GenBank/DDBJ databases">
        <title>Massive genome expansion in bonnet fungi (Mycena s.s.) driven by repeated elements and novel gene families across ecological guilds.</title>
        <authorList>
            <consortium name="Lawrence Berkeley National Laboratory"/>
            <person name="Harder C.B."/>
            <person name="Miyauchi S."/>
            <person name="Viragh M."/>
            <person name="Kuo A."/>
            <person name="Thoen E."/>
            <person name="Andreopoulos B."/>
            <person name="Lu D."/>
            <person name="Skrede I."/>
            <person name="Drula E."/>
            <person name="Henrissat B."/>
            <person name="Morin E."/>
            <person name="Kohler A."/>
            <person name="Barry K."/>
            <person name="LaButti K."/>
            <person name="Morin E."/>
            <person name="Salamov A."/>
            <person name="Lipzen A."/>
            <person name="Mereny Z."/>
            <person name="Hegedus B."/>
            <person name="Baldrian P."/>
            <person name="Stursova M."/>
            <person name="Weitz H."/>
            <person name="Taylor A."/>
            <person name="Grigoriev I.V."/>
            <person name="Nagy L.G."/>
            <person name="Martin F."/>
            <person name="Kauserud H."/>
        </authorList>
    </citation>
    <scope>NUCLEOTIDE SEQUENCE</scope>
    <source>
        <strain evidence="3">CBHHK002</strain>
    </source>
</reference>
<keyword evidence="2" id="KW-1133">Transmembrane helix</keyword>
<feature type="transmembrane region" description="Helical" evidence="2">
    <location>
        <begin position="175"/>
        <end position="195"/>
    </location>
</feature>
<dbReference type="EMBL" id="JARIHO010000037">
    <property type="protein sequence ID" value="KAJ7330303.1"/>
    <property type="molecule type" value="Genomic_DNA"/>
</dbReference>
<keyword evidence="4" id="KW-1185">Reference proteome</keyword>
<feature type="transmembrane region" description="Helical" evidence="2">
    <location>
        <begin position="221"/>
        <end position="244"/>
    </location>
</feature>
<organism evidence="3 4">
    <name type="scientific">Mycena albidolilacea</name>
    <dbReference type="NCBI Taxonomy" id="1033008"/>
    <lineage>
        <taxon>Eukaryota</taxon>
        <taxon>Fungi</taxon>
        <taxon>Dikarya</taxon>
        <taxon>Basidiomycota</taxon>
        <taxon>Agaricomycotina</taxon>
        <taxon>Agaricomycetes</taxon>
        <taxon>Agaricomycetidae</taxon>
        <taxon>Agaricales</taxon>
        <taxon>Marasmiineae</taxon>
        <taxon>Mycenaceae</taxon>
        <taxon>Mycena</taxon>
    </lineage>
</organism>
<dbReference type="AlphaFoldDB" id="A0AAD6ZMF6"/>
<name>A0AAD6ZMF6_9AGAR</name>
<evidence type="ECO:0000256" key="2">
    <source>
        <dbReference type="SAM" id="Phobius"/>
    </source>
</evidence>
<protein>
    <submittedName>
        <fullName evidence="3">Uncharacterized protein</fullName>
    </submittedName>
</protein>
<comment type="caution">
    <text evidence="3">The sequence shown here is derived from an EMBL/GenBank/DDBJ whole genome shotgun (WGS) entry which is preliminary data.</text>
</comment>
<feature type="region of interest" description="Disordered" evidence="1">
    <location>
        <begin position="329"/>
        <end position="353"/>
    </location>
</feature>
<dbReference type="Proteomes" id="UP001218218">
    <property type="component" value="Unassembled WGS sequence"/>
</dbReference>
<proteinExistence type="predicted"/>
<evidence type="ECO:0000256" key="1">
    <source>
        <dbReference type="SAM" id="MobiDB-lite"/>
    </source>
</evidence>
<feature type="transmembrane region" description="Helical" evidence="2">
    <location>
        <begin position="256"/>
        <end position="278"/>
    </location>
</feature>
<feature type="transmembrane region" description="Helical" evidence="2">
    <location>
        <begin position="30"/>
        <end position="48"/>
    </location>
</feature>
<evidence type="ECO:0000313" key="4">
    <source>
        <dbReference type="Proteomes" id="UP001218218"/>
    </source>
</evidence>
<keyword evidence="2" id="KW-0472">Membrane</keyword>
<sequence>MASPVPPSGPLSGSEIYILQGELITTALQFWLHGLYMTLLCIAVYNLITHKAALTARKGLLVATFVMFVCSNLQVIEQLAFNVLQLLTLGAHPPNIALKLLNIRLSLNVFGRVNYLMSDAIVVWRAWLLYHDNLKVRILLGLCLLGSLVGATTHMTFGTLWLYGNLKLDPSGSRALIMVLPLLVTNVVATSLMTYKVWQYRQQIKAQLDLPKDKTTKVERILVILTESGTIYCLIWIPFLYTSLTNQGEDTIGYKIVANIIPQLSAIYPIVIVLLVSLDRTQLEFTITSNPSQPIRFVVDGTGTRTGTRTGTGSSPNAMSLRLDAMHSDEDSNSDVAVTNEKGAEPVPLRDYL</sequence>